<accession>A0ABY3PPP3</accession>
<sequence>MSLRLLIDEDTQAWRLVELLRAAGHDVLTPQEAGLIGKPDAIVFEYAITTRRTLLTHNCSDFFRLHQANPSHLGILAIYRDADPQKQMSRPAIVRAIANLEELGIDLQQQFYALNHYNW</sequence>
<dbReference type="Proteomes" id="UP001054846">
    <property type="component" value="Chromosome"/>
</dbReference>
<evidence type="ECO:0000259" key="1">
    <source>
        <dbReference type="Pfam" id="PF18480"/>
    </source>
</evidence>
<dbReference type="InterPro" id="IPR041049">
    <property type="entry name" value="DUF5615"/>
</dbReference>
<dbReference type="RefSeq" id="WP_230842891.1">
    <property type="nucleotide sequence ID" value="NZ_CP063845.1"/>
</dbReference>
<protein>
    <submittedName>
        <fullName evidence="2">DUF5615 family PIN-like protein</fullName>
    </submittedName>
</protein>
<evidence type="ECO:0000313" key="2">
    <source>
        <dbReference type="EMBL" id="UFP95668.1"/>
    </source>
</evidence>
<name>A0ABY3PPP3_9CYAN</name>
<organism evidence="2 3">
    <name type="scientific">Gloeobacter morelensis MG652769</name>
    <dbReference type="NCBI Taxonomy" id="2781736"/>
    <lineage>
        <taxon>Bacteria</taxon>
        <taxon>Bacillati</taxon>
        <taxon>Cyanobacteriota</taxon>
        <taxon>Cyanophyceae</taxon>
        <taxon>Gloeobacterales</taxon>
        <taxon>Gloeobacteraceae</taxon>
        <taxon>Gloeobacter</taxon>
        <taxon>Gloeobacter morelensis</taxon>
    </lineage>
</organism>
<gene>
    <name evidence="2" type="ORF">ISF26_05355</name>
</gene>
<feature type="domain" description="DUF5615" evidence="1">
    <location>
        <begin position="4"/>
        <end position="101"/>
    </location>
</feature>
<dbReference type="Pfam" id="PF18480">
    <property type="entry name" value="DUF5615"/>
    <property type="match status" value="1"/>
</dbReference>
<reference evidence="2 3" key="1">
    <citation type="journal article" date="2021" name="Genome Biol. Evol.">
        <title>Complete Genome Sequencing of a Novel Gloeobacter Species from a Waterfall Cave in Mexico.</title>
        <authorList>
            <person name="Saw J.H."/>
            <person name="Cardona T."/>
            <person name="Montejano G."/>
        </authorList>
    </citation>
    <scope>NUCLEOTIDE SEQUENCE [LARGE SCALE GENOMIC DNA]</scope>
    <source>
        <strain evidence="2">MG652769</strain>
    </source>
</reference>
<proteinExistence type="predicted"/>
<keyword evidence="3" id="KW-1185">Reference proteome</keyword>
<dbReference type="EMBL" id="CP063845">
    <property type="protein sequence ID" value="UFP95668.1"/>
    <property type="molecule type" value="Genomic_DNA"/>
</dbReference>
<evidence type="ECO:0000313" key="3">
    <source>
        <dbReference type="Proteomes" id="UP001054846"/>
    </source>
</evidence>